<dbReference type="EMBL" id="BARU01019416">
    <property type="protein sequence ID" value="GAH52437.1"/>
    <property type="molecule type" value="Genomic_DNA"/>
</dbReference>
<proteinExistence type="predicted"/>
<accession>X1G5C1</accession>
<dbReference type="GO" id="GO:0005829">
    <property type="term" value="C:cytosol"/>
    <property type="evidence" value="ECO:0007669"/>
    <property type="project" value="TreeGrafter"/>
</dbReference>
<keyword evidence="1" id="KW-0175">Coiled coil</keyword>
<reference evidence="2" key="1">
    <citation type="journal article" date="2014" name="Front. Microbiol.">
        <title>High frequency of phylogenetically diverse reductive dehalogenase-homologous genes in deep subseafloor sedimentary metagenomes.</title>
        <authorList>
            <person name="Kawai M."/>
            <person name="Futagami T."/>
            <person name="Toyoda A."/>
            <person name="Takaki Y."/>
            <person name="Nishi S."/>
            <person name="Hori S."/>
            <person name="Arai W."/>
            <person name="Tsubouchi T."/>
            <person name="Morono Y."/>
            <person name="Uchiyama I."/>
            <person name="Ito T."/>
            <person name="Fujiyama A."/>
            <person name="Inagaki F."/>
            <person name="Takami H."/>
        </authorList>
    </citation>
    <scope>NUCLEOTIDE SEQUENCE</scope>
    <source>
        <strain evidence="2">Expedition CK06-06</strain>
    </source>
</reference>
<comment type="caution">
    <text evidence="2">The sequence shown here is derived from an EMBL/GenBank/DDBJ whole genome shotgun (WGS) entry which is preliminary data.</text>
</comment>
<protein>
    <recommendedName>
        <fullName evidence="3">Helicase C-terminal domain-containing protein</fullName>
    </recommendedName>
</protein>
<dbReference type="InterPro" id="IPR027417">
    <property type="entry name" value="P-loop_NTPase"/>
</dbReference>
<name>X1G5C1_9ZZZZ</name>
<feature type="non-terminal residue" evidence="2">
    <location>
        <position position="289"/>
    </location>
</feature>
<dbReference type="InterPro" id="IPR050742">
    <property type="entry name" value="Helicase_Restrict-Modif_Enz"/>
</dbReference>
<sequence length="289" mass="33677">TFLAGKEKISKEEAAKKVLIVTSSRQHKNNIPIVRRVDSTGNPIEWITSVSMLTEGWDVKNVFQIVPHEERAFNSKLLIAQVLGRGLRIPEAYRGDQPVVTIFNHDRWSGRIKHLVDEVLEIENKIHSYPVEKIEDYNFNLYNINYKRIEEEVEYPQNGPYKLLKKGYVSYSSQDETLKKNTTYEKAISGERDTKKTLIEFKMCSVDEAVNEVSNKIRSIDMDLNTKYSEEFDKKKLKKIIKKSLEKIREKEDKVSESNLQKTLQAFGVVYREKAKSLRFKIEAQNLIK</sequence>
<dbReference type="PANTHER" id="PTHR47396">
    <property type="entry name" value="TYPE I RESTRICTION ENZYME ECOKI R PROTEIN"/>
    <property type="match status" value="1"/>
</dbReference>
<gene>
    <name evidence="2" type="ORF">S03H2_31972</name>
</gene>
<evidence type="ECO:0000256" key="1">
    <source>
        <dbReference type="SAM" id="Coils"/>
    </source>
</evidence>
<dbReference type="AlphaFoldDB" id="X1G5C1"/>
<feature type="non-terminal residue" evidence="2">
    <location>
        <position position="1"/>
    </location>
</feature>
<organism evidence="2">
    <name type="scientific">marine sediment metagenome</name>
    <dbReference type="NCBI Taxonomy" id="412755"/>
    <lineage>
        <taxon>unclassified sequences</taxon>
        <taxon>metagenomes</taxon>
        <taxon>ecological metagenomes</taxon>
    </lineage>
</organism>
<feature type="coiled-coil region" evidence="1">
    <location>
        <begin position="234"/>
        <end position="261"/>
    </location>
</feature>
<evidence type="ECO:0000313" key="2">
    <source>
        <dbReference type="EMBL" id="GAH52437.1"/>
    </source>
</evidence>
<evidence type="ECO:0008006" key="3">
    <source>
        <dbReference type="Google" id="ProtNLM"/>
    </source>
</evidence>
<dbReference type="PANTHER" id="PTHR47396:SF1">
    <property type="entry name" value="ATP-DEPENDENT HELICASE IRC3-RELATED"/>
    <property type="match status" value="1"/>
</dbReference>
<dbReference type="Gene3D" id="3.40.50.300">
    <property type="entry name" value="P-loop containing nucleotide triphosphate hydrolases"/>
    <property type="match status" value="1"/>
</dbReference>